<keyword evidence="9" id="KW-0539">Nucleus</keyword>
<gene>
    <name evidence="14" type="ORF">BcabD6B2_34070</name>
</gene>
<keyword evidence="4" id="KW-0540">Nuclease</keyword>
<dbReference type="PANTHER" id="PTHR23355">
    <property type="entry name" value="RIBONUCLEASE"/>
    <property type="match status" value="1"/>
</dbReference>
<evidence type="ECO:0000256" key="8">
    <source>
        <dbReference type="ARBA" id="ARBA00022884"/>
    </source>
</evidence>
<evidence type="ECO:0000256" key="12">
    <source>
        <dbReference type="SAM" id="MobiDB-lite"/>
    </source>
</evidence>
<protein>
    <recommendedName>
        <fullName evidence="10">Ribosomal RNA-processing protein 44</fullName>
    </recommendedName>
</protein>
<evidence type="ECO:0000256" key="2">
    <source>
        <dbReference type="ARBA" id="ARBA00005785"/>
    </source>
</evidence>
<comment type="similarity">
    <text evidence="2 11">Belongs to the RNR ribonuclease family.</text>
</comment>
<evidence type="ECO:0000259" key="13">
    <source>
        <dbReference type="SMART" id="SM00955"/>
    </source>
</evidence>
<comment type="subcellular location">
    <subcellularLocation>
        <location evidence="1">Nucleus</location>
    </subcellularLocation>
</comment>
<proteinExistence type="inferred from homology"/>
<dbReference type="GO" id="GO:0000176">
    <property type="term" value="C:nuclear exosome (RNase complex)"/>
    <property type="evidence" value="ECO:0007669"/>
    <property type="project" value="UniProtKB-ARBA"/>
</dbReference>
<keyword evidence="3" id="KW-0698">rRNA processing</keyword>
<dbReference type="FunFam" id="2.40.50.700:FF:000001">
    <property type="entry name" value="Exosome complex exonuclease exoribonuclease (Rrp44)"/>
    <property type="match status" value="1"/>
</dbReference>
<dbReference type="InterPro" id="IPR041505">
    <property type="entry name" value="Dis3_CSD2"/>
</dbReference>
<evidence type="ECO:0000256" key="1">
    <source>
        <dbReference type="ARBA" id="ARBA00004123"/>
    </source>
</evidence>
<dbReference type="EMBL" id="BPLF01000003">
    <property type="protein sequence ID" value="GIX63972.1"/>
    <property type="molecule type" value="Genomic_DNA"/>
</dbReference>
<evidence type="ECO:0000256" key="11">
    <source>
        <dbReference type="RuleBase" id="RU003901"/>
    </source>
</evidence>
<dbReference type="GeneID" id="94195453"/>
<dbReference type="InterPro" id="IPR022966">
    <property type="entry name" value="RNase_II/R_CS"/>
</dbReference>
<dbReference type="Gene3D" id="3.40.50.1010">
    <property type="entry name" value="5'-nuclease"/>
    <property type="match status" value="1"/>
</dbReference>
<dbReference type="GO" id="GO:0006364">
    <property type="term" value="P:rRNA processing"/>
    <property type="evidence" value="ECO:0007669"/>
    <property type="project" value="UniProtKB-KW"/>
</dbReference>
<name>A0AAV4LWF2_BABCB</name>
<dbReference type="Pfam" id="PF17849">
    <property type="entry name" value="OB_Dis3"/>
    <property type="match status" value="1"/>
</dbReference>
<reference evidence="14 15" key="1">
    <citation type="submission" date="2021-06" db="EMBL/GenBank/DDBJ databases">
        <title>Genome sequence of Babesia caballi.</title>
        <authorList>
            <person name="Yamagishi J."/>
            <person name="Kidaka T."/>
            <person name="Ochi A."/>
        </authorList>
    </citation>
    <scope>NUCLEOTIDE SEQUENCE [LARGE SCALE GENOMIC DNA]</scope>
    <source>
        <strain evidence="14">USDA-D6B2</strain>
    </source>
</reference>
<dbReference type="GO" id="GO:0016075">
    <property type="term" value="P:rRNA catabolic process"/>
    <property type="evidence" value="ECO:0007669"/>
    <property type="project" value="TreeGrafter"/>
</dbReference>
<evidence type="ECO:0000313" key="15">
    <source>
        <dbReference type="Proteomes" id="UP001497744"/>
    </source>
</evidence>
<accession>A0AAV4LWF2</accession>
<dbReference type="Gene3D" id="2.40.50.700">
    <property type="match status" value="1"/>
</dbReference>
<sequence length="965" mass="108140">MADTDGTVAPQRPLKRTLRSFWRASGHSHVKRFTREVYHRTDIGCGVASCGVCERSTAQGTLDGDKPVLVLTVDVLMKQMTFCERCLTNCVIPATVANEVRRRSLTMYARMKKLLQTVDAASEDGDAEMDYEASPQRRFYLFSNENFEATFLEDTGEETAAERDDRLIEKCATWYQSHLPGCRVVLLSNNTTPRTEDTDSQPPCAAPETGDVSMIDPPTASLPLQRMTVDEWARELKPTIDDVFEHVVPARPDDAKRGGATGADDGALYPMHLSEAEMQEGIERGRYHSGILNMYVGSFQHGYVSCGKEEYKISGCDNLNRAIHGDCVCIEVIEGGQTAADAAPEATTGAVTPEEVVGEESEDVKLLDDAKNEKPAECIKKECRVVGIVKRNWREYCGSLMPIDDAVDITGSHLAVQRVFVPVDARIPFIFIDTRKSSELEGKRIVVAIDSWDRFSRKPCGHWVEIIGDVEDMETESAVILREHEVITRDFPARAYEELPPADWKPSEAEVARRMDFRGQLVFSVDPPSCKDIDDALGFRTLENGRVEVSVHIADVTHFVRAGGWLDREAAQRCTTVYLVDRRTDMLPSLLTTNLCSLVANEDRLCFSVVWEFDENDAICSTRFGKGIIRSRRAFSYQEAQALLDAGGSDETTKALQGLNRLAKLLRSQRFERGAVELESPDVKFEYDLTDIRKMEKYVLYDTNRMVEEFMLLANVSVAAKIFERFPTGALLRRHPPPVEERLKALQRSLAQHQFDFEFGNSRDLNASLRRIVDRSDSSVGSAVRILTTRCMSQAVYCSSGDNGVADFRHYGLCSELYTHFTSPIRRYADVVVHRLLAAALDIEAMDPSFYQELPAQCEALNHRHRNAKWCGRESIKLFAYLFLKQQGSTATTATVVGANDKRISVLAHEFGIEAAVTVEVAEFDPQTQRVTLASGRRVGLFDPVTIKLSANNKHYRYNITAELV</sequence>
<evidence type="ECO:0000256" key="10">
    <source>
        <dbReference type="ARBA" id="ARBA00077930"/>
    </source>
</evidence>
<keyword evidence="6" id="KW-0271">Exosome</keyword>
<dbReference type="CDD" id="cd09862">
    <property type="entry name" value="PIN_Rrp44-like"/>
    <property type="match status" value="1"/>
</dbReference>
<evidence type="ECO:0000313" key="14">
    <source>
        <dbReference type="EMBL" id="GIX63972.1"/>
    </source>
</evidence>
<keyword evidence="5" id="KW-0378">Hydrolase</keyword>
<dbReference type="SUPFAM" id="SSF50249">
    <property type="entry name" value="Nucleic acid-binding proteins"/>
    <property type="match status" value="2"/>
</dbReference>
<evidence type="ECO:0000256" key="7">
    <source>
        <dbReference type="ARBA" id="ARBA00022839"/>
    </source>
</evidence>
<dbReference type="PANTHER" id="PTHR23355:SF35">
    <property type="entry name" value="EXOSOME COMPLEX EXONUCLEASE RRP44"/>
    <property type="match status" value="1"/>
</dbReference>
<keyword evidence="8" id="KW-0694">RNA-binding</keyword>
<dbReference type="InterPro" id="IPR050180">
    <property type="entry name" value="RNR_Ribonuclease"/>
</dbReference>
<evidence type="ECO:0000256" key="5">
    <source>
        <dbReference type="ARBA" id="ARBA00022801"/>
    </source>
</evidence>
<evidence type="ECO:0000256" key="4">
    <source>
        <dbReference type="ARBA" id="ARBA00022722"/>
    </source>
</evidence>
<dbReference type="PROSITE" id="PS01175">
    <property type="entry name" value="RIBONUCLEASE_II"/>
    <property type="match status" value="1"/>
</dbReference>
<dbReference type="Gene3D" id="2.40.50.690">
    <property type="match status" value="1"/>
</dbReference>
<organism evidence="14 15">
    <name type="scientific">Babesia caballi</name>
    <dbReference type="NCBI Taxonomy" id="5871"/>
    <lineage>
        <taxon>Eukaryota</taxon>
        <taxon>Sar</taxon>
        <taxon>Alveolata</taxon>
        <taxon>Apicomplexa</taxon>
        <taxon>Aconoidasida</taxon>
        <taxon>Piroplasmida</taxon>
        <taxon>Babesiidae</taxon>
        <taxon>Babesia</taxon>
    </lineage>
</organism>
<keyword evidence="7 14" id="KW-0269">Exonuclease</keyword>
<dbReference type="Pfam" id="PF00773">
    <property type="entry name" value="RNB"/>
    <property type="match status" value="1"/>
</dbReference>
<dbReference type="GO" id="GO:0000177">
    <property type="term" value="C:cytoplasmic exosome (RNase complex)"/>
    <property type="evidence" value="ECO:0007669"/>
    <property type="project" value="TreeGrafter"/>
</dbReference>
<dbReference type="GO" id="GO:0004519">
    <property type="term" value="F:endonuclease activity"/>
    <property type="evidence" value="ECO:0007669"/>
    <property type="project" value="TreeGrafter"/>
</dbReference>
<dbReference type="AlphaFoldDB" id="A0AAV4LWF2"/>
<feature type="region of interest" description="Disordered" evidence="12">
    <location>
        <begin position="192"/>
        <end position="217"/>
    </location>
</feature>
<evidence type="ECO:0000256" key="3">
    <source>
        <dbReference type="ARBA" id="ARBA00022552"/>
    </source>
</evidence>
<dbReference type="RefSeq" id="XP_067716041.1">
    <property type="nucleotide sequence ID" value="XM_067859940.1"/>
</dbReference>
<dbReference type="GO" id="GO:0003723">
    <property type="term" value="F:RNA binding"/>
    <property type="evidence" value="ECO:0007669"/>
    <property type="project" value="UniProtKB-KW"/>
</dbReference>
<keyword evidence="15" id="KW-1185">Reference proteome</keyword>
<evidence type="ECO:0000256" key="9">
    <source>
        <dbReference type="ARBA" id="ARBA00023242"/>
    </source>
</evidence>
<dbReference type="Pfam" id="PF13638">
    <property type="entry name" value="PIN_4"/>
    <property type="match status" value="1"/>
</dbReference>
<evidence type="ECO:0000256" key="6">
    <source>
        <dbReference type="ARBA" id="ARBA00022835"/>
    </source>
</evidence>
<dbReference type="GO" id="GO:0000175">
    <property type="term" value="F:3'-5'-RNA exonuclease activity"/>
    <property type="evidence" value="ECO:0007669"/>
    <property type="project" value="TreeGrafter"/>
</dbReference>
<dbReference type="InterPro" id="IPR012340">
    <property type="entry name" value="NA-bd_OB-fold"/>
</dbReference>
<dbReference type="InterPro" id="IPR002716">
    <property type="entry name" value="PIN_dom"/>
</dbReference>
<dbReference type="InterPro" id="IPR001900">
    <property type="entry name" value="RNase_II/R"/>
</dbReference>
<dbReference type="SMART" id="SM00955">
    <property type="entry name" value="RNB"/>
    <property type="match status" value="1"/>
</dbReference>
<dbReference type="GO" id="GO:0071031">
    <property type="term" value="P:nuclear mRNA surveillance of mRNA 3'-end processing"/>
    <property type="evidence" value="ECO:0007669"/>
    <property type="project" value="TreeGrafter"/>
</dbReference>
<dbReference type="Proteomes" id="UP001497744">
    <property type="component" value="Unassembled WGS sequence"/>
</dbReference>
<comment type="caution">
    <text evidence="14">The sequence shown here is derived from an EMBL/GenBank/DDBJ whole genome shotgun (WGS) entry which is preliminary data.</text>
</comment>
<feature type="domain" description="RNB" evidence="13">
    <location>
        <begin position="514"/>
        <end position="843"/>
    </location>
</feature>